<protein>
    <submittedName>
        <fullName evidence="2">Uncharacterized protein</fullName>
    </submittedName>
</protein>
<evidence type="ECO:0000313" key="2">
    <source>
        <dbReference type="EMBL" id="MBA8826827.1"/>
    </source>
</evidence>
<feature type="compositionally biased region" description="Basic and acidic residues" evidence="1">
    <location>
        <begin position="32"/>
        <end position="56"/>
    </location>
</feature>
<accession>A0A839E521</accession>
<gene>
    <name evidence="2" type="ORF">FHX42_004206</name>
</gene>
<evidence type="ECO:0000313" key="3">
    <source>
        <dbReference type="Proteomes" id="UP000569329"/>
    </source>
</evidence>
<sequence>MTDSRNGGDRSERARARRLADVFGAVLPETTSDERVTDSAADSERWYRENRPPHHE</sequence>
<name>A0A839E521_9PSEU</name>
<keyword evidence="3" id="KW-1185">Reference proteome</keyword>
<reference evidence="2 3" key="1">
    <citation type="submission" date="2020-07" db="EMBL/GenBank/DDBJ databases">
        <title>Sequencing the genomes of 1000 actinobacteria strains.</title>
        <authorList>
            <person name="Klenk H.-P."/>
        </authorList>
    </citation>
    <scope>NUCLEOTIDE SEQUENCE [LARGE SCALE GENOMIC DNA]</scope>
    <source>
        <strain evidence="2 3">DSM 45975</strain>
    </source>
</reference>
<comment type="caution">
    <text evidence="2">The sequence shown here is derived from an EMBL/GenBank/DDBJ whole genome shotgun (WGS) entry which is preliminary data.</text>
</comment>
<dbReference type="RefSeq" id="WP_235987704.1">
    <property type="nucleotide sequence ID" value="NZ_JACGWZ010000006.1"/>
</dbReference>
<feature type="region of interest" description="Disordered" evidence="1">
    <location>
        <begin position="30"/>
        <end position="56"/>
    </location>
</feature>
<dbReference type="Proteomes" id="UP000569329">
    <property type="component" value="Unassembled WGS sequence"/>
</dbReference>
<dbReference type="EMBL" id="JACGWZ010000006">
    <property type="protein sequence ID" value="MBA8826827.1"/>
    <property type="molecule type" value="Genomic_DNA"/>
</dbReference>
<dbReference type="AlphaFoldDB" id="A0A839E521"/>
<proteinExistence type="predicted"/>
<evidence type="ECO:0000256" key="1">
    <source>
        <dbReference type="SAM" id="MobiDB-lite"/>
    </source>
</evidence>
<organism evidence="2 3">
    <name type="scientific">Halosaccharopolyspora lacisalsi</name>
    <dbReference type="NCBI Taxonomy" id="1000566"/>
    <lineage>
        <taxon>Bacteria</taxon>
        <taxon>Bacillati</taxon>
        <taxon>Actinomycetota</taxon>
        <taxon>Actinomycetes</taxon>
        <taxon>Pseudonocardiales</taxon>
        <taxon>Pseudonocardiaceae</taxon>
        <taxon>Halosaccharopolyspora</taxon>
    </lineage>
</organism>